<dbReference type="Pfam" id="PF01869">
    <property type="entry name" value="BcrAD_BadFG"/>
    <property type="match status" value="1"/>
</dbReference>
<organism evidence="2 3">
    <name type="scientific">Pseudohalioglobus sediminis</name>
    <dbReference type="NCBI Taxonomy" id="2606449"/>
    <lineage>
        <taxon>Bacteria</taxon>
        <taxon>Pseudomonadati</taxon>
        <taxon>Pseudomonadota</taxon>
        <taxon>Gammaproteobacteria</taxon>
        <taxon>Cellvibrionales</taxon>
        <taxon>Halieaceae</taxon>
        <taxon>Pseudohalioglobus</taxon>
    </lineage>
</organism>
<dbReference type="InterPro" id="IPR043129">
    <property type="entry name" value="ATPase_NBD"/>
</dbReference>
<proteinExistence type="predicted"/>
<dbReference type="AlphaFoldDB" id="A0A5B0WN88"/>
<protein>
    <submittedName>
        <fullName evidence="2">ATPase</fullName>
    </submittedName>
</protein>
<feature type="domain" description="ATPase BadF/BadG/BcrA/BcrD type" evidence="1">
    <location>
        <begin position="8"/>
        <end position="257"/>
    </location>
</feature>
<dbReference type="EMBL" id="VTUX01000010">
    <property type="protein sequence ID" value="KAA1188452.1"/>
    <property type="molecule type" value="Genomic_DNA"/>
</dbReference>
<dbReference type="Proteomes" id="UP000323708">
    <property type="component" value="Unassembled WGS sequence"/>
</dbReference>
<dbReference type="Gene3D" id="3.30.420.40">
    <property type="match status" value="2"/>
</dbReference>
<accession>A0A5B0WN88</accession>
<evidence type="ECO:0000313" key="3">
    <source>
        <dbReference type="Proteomes" id="UP000323708"/>
    </source>
</evidence>
<evidence type="ECO:0000259" key="1">
    <source>
        <dbReference type="Pfam" id="PF01869"/>
    </source>
</evidence>
<dbReference type="InterPro" id="IPR002731">
    <property type="entry name" value="ATPase_BadF"/>
</dbReference>
<dbReference type="PANTHER" id="PTHR43190:SF3">
    <property type="entry name" value="N-ACETYL-D-GLUCOSAMINE KINASE"/>
    <property type="match status" value="1"/>
</dbReference>
<dbReference type="SUPFAM" id="SSF53067">
    <property type="entry name" value="Actin-like ATPase domain"/>
    <property type="match status" value="2"/>
</dbReference>
<evidence type="ECO:0000313" key="2">
    <source>
        <dbReference type="EMBL" id="KAA1188452.1"/>
    </source>
</evidence>
<sequence>MSRDQLFLGIDGGGSKCKARLVDTRGELLGTGVAGPANAFQDACQTRVSIVEAARQALADAQLPADALGGLVVGAGLAGVNIPRCHHEMTAWQHPFAAFYLATDIHVACLGAHAGADGAVIVAGTGSVGYSLVNGVGTSFGAHGFPFGDKGSGAWLGLEALKAALLAMDELGPATTLLGAIESHLGTASLGIVDAMAGGSSRDYGALAPLVFTAAAAGDAVARGIVEEGAAYLDALARRLQRAGTGEFCLLGGLAVHITPWLSADVAARIRAPLGQPDEGAVRLALTAHRR</sequence>
<gene>
    <name evidence="2" type="ORF">F0M18_18320</name>
</gene>
<dbReference type="InterPro" id="IPR052519">
    <property type="entry name" value="Euk-type_GlcNAc_Kinase"/>
</dbReference>
<dbReference type="PANTHER" id="PTHR43190">
    <property type="entry name" value="N-ACETYL-D-GLUCOSAMINE KINASE"/>
    <property type="match status" value="1"/>
</dbReference>
<dbReference type="CDD" id="cd24082">
    <property type="entry name" value="ASKHA_NBD_GspK-like"/>
    <property type="match status" value="1"/>
</dbReference>
<dbReference type="RefSeq" id="WP_149612917.1">
    <property type="nucleotide sequence ID" value="NZ_VTUX01000010.1"/>
</dbReference>
<name>A0A5B0WN88_9GAMM</name>
<comment type="caution">
    <text evidence="2">The sequence shown here is derived from an EMBL/GenBank/DDBJ whole genome shotgun (WGS) entry which is preliminary data.</text>
</comment>
<reference evidence="2 3" key="1">
    <citation type="submission" date="2019-09" db="EMBL/GenBank/DDBJ databases">
        <authorList>
            <person name="Chen X.-Y."/>
        </authorList>
    </citation>
    <scope>NUCLEOTIDE SEQUENCE [LARGE SCALE GENOMIC DNA]</scope>
    <source>
        <strain evidence="2 3">NY5</strain>
    </source>
</reference>
<keyword evidence="3" id="KW-1185">Reference proteome</keyword>